<dbReference type="Gene3D" id="1.10.10.60">
    <property type="entry name" value="Homeodomain-like"/>
    <property type="match status" value="2"/>
</dbReference>
<feature type="domain" description="HTH araC/xylS-type" evidence="5">
    <location>
        <begin position="675"/>
        <end position="774"/>
    </location>
</feature>
<dbReference type="Pfam" id="PF17853">
    <property type="entry name" value="GGDEF_2"/>
    <property type="match status" value="1"/>
</dbReference>
<dbReference type="PROSITE" id="PS01124">
    <property type="entry name" value="HTH_ARAC_FAMILY_2"/>
    <property type="match status" value="1"/>
</dbReference>
<name>A0ABU1P126_9BACL</name>
<reference evidence="6 7" key="1">
    <citation type="submission" date="2023-07" db="EMBL/GenBank/DDBJ databases">
        <title>Sorghum-associated microbial communities from plants grown in Nebraska, USA.</title>
        <authorList>
            <person name="Schachtman D."/>
        </authorList>
    </citation>
    <scope>NUCLEOTIDE SEQUENCE [LARGE SCALE GENOMIC DNA]</scope>
    <source>
        <strain evidence="6 7">CC258</strain>
    </source>
</reference>
<dbReference type="InterPro" id="IPR018060">
    <property type="entry name" value="HTH_AraC"/>
</dbReference>
<evidence type="ECO:0000313" key="6">
    <source>
        <dbReference type="EMBL" id="MDR6553436.1"/>
    </source>
</evidence>
<dbReference type="SUPFAM" id="SSF46689">
    <property type="entry name" value="Homeodomain-like"/>
    <property type="match status" value="2"/>
</dbReference>
<keyword evidence="4" id="KW-1133">Transmembrane helix</keyword>
<gene>
    <name evidence="6" type="ORF">J2736_004643</name>
</gene>
<dbReference type="PANTHER" id="PTHR43280">
    <property type="entry name" value="ARAC-FAMILY TRANSCRIPTIONAL REGULATOR"/>
    <property type="match status" value="1"/>
</dbReference>
<comment type="caution">
    <text evidence="6">The sequence shown here is derived from an EMBL/GenBank/DDBJ whole genome shotgun (WGS) entry which is preliminary data.</text>
</comment>
<protein>
    <submittedName>
        <fullName evidence="6">AraC-like DNA-binding protein</fullName>
    </submittedName>
</protein>
<keyword evidence="4" id="KW-0812">Transmembrane</keyword>
<organism evidence="6 7">
    <name type="scientific">Paenibacillus qinlingensis</name>
    <dbReference type="NCBI Taxonomy" id="1837343"/>
    <lineage>
        <taxon>Bacteria</taxon>
        <taxon>Bacillati</taxon>
        <taxon>Bacillota</taxon>
        <taxon>Bacilli</taxon>
        <taxon>Bacillales</taxon>
        <taxon>Paenibacillaceae</taxon>
        <taxon>Paenibacillus</taxon>
    </lineage>
</organism>
<dbReference type="Pfam" id="PF12833">
    <property type="entry name" value="HTH_18"/>
    <property type="match status" value="1"/>
</dbReference>
<keyword evidence="2" id="KW-0238">DNA-binding</keyword>
<dbReference type="InterPro" id="IPR009057">
    <property type="entry name" value="Homeodomain-like_sf"/>
</dbReference>
<keyword evidence="7" id="KW-1185">Reference proteome</keyword>
<keyword evidence="4" id="KW-0472">Membrane</keyword>
<dbReference type="InterPro" id="IPR041522">
    <property type="entry name" value="CdaR_GGDEF"/>
</dbReference>
<proteinExistence type="predicted"/>
<keyword evidence="3" id="KW-0804">Transcription</keyword>
<feature type="transmembrane region" description="Helical" evidence="4">
    <location>
        <begin position="21"/>
        <end position="47"/>
    </location>
</feature>
<dbReference type="EMBL" id="JAVDSB010000010">
    <property type="protein sequence ID" value="MDR6553436.1"/>
    <property type="molecule type" value="Genomic_DNA"/>
</dbReference>
<dbReference type="SMART" id="SM00342">
    <property type="entry name" value="HTH_ARAC"/>
    <property type="match status" value="1"/>
</dbReference>
<dbReference type="PANTHER" id="PTHR43280:SF2">
    <property type="entry name" value="HTH-TYPE TRANSCRIPTIONAL REGULATOR EXSA"/>
    <property type="match status" value="1"/>
</dbReference>
<evidence type="ECO:0000313" key="7">
    <source>
        <dbReference type="Proteomes" id="UP001267290"/>
    </source>
</evidence>
<keyword evidence="1" id="KW-0805">Transcription regulation</keyword>
<evidence type="ECO:0000259" key="5">
    <source>
        <dbReference type="PROSITE" id="PS01124"/>
    </source>
</evidence>
<dbReference type="Proteomes" id="UP001267290">
    <property type="component" value="Unassembled WGS sequence"/>
</dbReference>
<evidence type="ECO:0000256" key="1">
    <source>
        <dbReference type="ARBA" id="ARBA00023015"/>
    </source>
</evidence>
<dbReference type="RefSeq" id="WP_310500907.1">
    <property type="nucleotide sequence ID" value="NZ_JAVDSB010000010.1"/>
</dbReference>
<feature type="transmembrane region" description="Helical" evidence="4">
    <location>
        <begin position="305"/>
        <end position="329"/>
    </location>
</feature>
<evidence type="ECO:0000256" key="2">
    <source>
        <dbReference type="ARBA" id="ARBA00023125"/>
    </source>
</evidence>
<sequence length="778" mass="88510">MKVWKNMMVGSKLPVRFTKYFISYVILTVMLLFIVSAIVYVSIFASLQKQIEASNISSMLQIRDVIDARFQEMERVSVQITSNSHLASSLLQTTGYEALQVVNELQRYSSSMLIRDLALYYKDKHSDRIFAASGIYNIDDFFSEEYRFESLSKADFLSTITSLKVPQMKPVQNVTLRSSQKSKALLHLYPIPSNSQTPYGFVMFIIDEKSINNIFENAMKGRRGLVSVLDENYVPIIAASSGVTDQEQAGIIKQMGDNPSKQQISTLKTSQGKYSIITVPSQVNRLSYVSAVPTTLFMQPANKSLYVFAVMVLFVLLFGVAVGYLLAFINYKPIKRLVSSLQLQMPSKSFPEFGDELAYVSKAFDQVAAENTHLLNNLKDKNYMLKEHLLLNLLKGKYDTLEQLNQYLAFADIKLEQYRFTVLQFLIDDFNEFMSGTAKSLQEMLKFGVVDILEEMSTEYGVGFGINLLENNGVALILGIDYNRDLESTVNQLAAKTKEHFKDTFEVTLTVGVGGVYNELLMVYKSFLEASRAAEYRFVKGTNQVIFYHKINALVENNKYNYPLHLESNLMFAIKQGRGEDIEPIISEIMNAIIEQPISPEAVQSICFGIISTIVKTLDAMNISTGSTVATQMVELYRYKFETIEGLRERMTLFCKNVCIHIENQKESKNFGLREKIISYVQANCYNNTLSLEMIAGTFGVSASYLTRYFKDQTGYPLMKYIDNIRMEKAKQLLKSTDLTYKGIIEQCGYTDETNFIRKFKSIEGMTPQQYRQLSKPK</sequence>
<evidence type="ECO:0000256" key="3">
    <source>
        <dbReference type="ARBA" id="ARBA00023163"/>
    </source>
</evidence>
<accession>A0ABU1P126</accession>
<evidence type="ECO:0000256" key="4">
    <source>
        <dbReference type="SAM" id="Phobius"/>
    </source>
</evidence>